<dbReference type="EMBL" id="JAWDJX010000079">
    <property type="protein sequence ID" value="KAK3046809.1"/>
    <property type="molecule type" value="Genomic_DNA"/>
</dbReference>
<evidence type="ECO:0000256" key="1">
    <source>
        <dbReference type="SAM" id="MobiDB-lite"/>
    </source>
</evidence>
<gene>
    <name evidence="2" type="ORF">LTR09_011740</name>
</gene>
<dbReference type="AlphaFoldDB" id="A0AAJ0GA14"/>
<proteinExistence type="predicted"/>
<dbReference type="Proteomes" id="UP001271007">
    <property type="component" value="Unassembled WGS sequence"/>
</dbReference>
<accession>A0AAJ0GA14</accession>
<organism evidence="2 3">
    <name type="scientific">Extremus antarcticus</name>
    <dbReference type="NCBI Taxonomy" id="702011"/>
    <lineage>
        <taxon>Eukaryota</taxon>
        <taxon>Fungi</taxon>
        <taxon>Dikarya</taxon>
        <taxon>Ascomycota</taxon>
        <taxon>Pezizomycotina</taxon>
        <taxon>Dothideomycetes</taxon>
        <taxon>Dothideomycetidae</taxon>
        <taxon>Mycosphaerellales</taxon>
        <taxon>Extremaceae</taxon>
        <taxon>Extremus</taxon>
    </lineage>
</organism>
<evidence type="ECO:0000313" key="3">
    <source>
        <dbReference type="Proteomes" id="UP001271007"/>
    </source>
</evidence>
<evidence type="ECO:0000313" key="2">
    <source>
        <dbReference type="EMBL" id="KAK3046809.1"/>
    </source>
</evidence>
<comment type="caution">
    <text evidence="2">The sequence shown here is derived from an EMBL/GenBank/DDBJ whole genome shotgun (WGS) entry which is preliminary data.</text>
</comment>
<feature type="compositionally biased region" description="Acidic residues" evidence="1">
    <location>
        <begin position="324"/>
        <end position="338"/>
    </location>
</feature>
<reference evidence="2" key="1">
    <citation type="submission" date="2023-04" db="EMBL/GenBank/DDBJ databases">
        <title>Black Yeasts Isolated from many extreme environments.</title>
        <authorList>
            <person name="Coleine C."/>
            <person name="Stajich J.E."/>
            <person name="Selbmann L."/>
        </authorList>
    </citation>
    <scope>NUCLEOTIDE SEQUENCE</scope>
    <source>
        <strain evidence="2">CCFEE 5312</strain>
    </source>
</reference>
<sequence>MSSSNPDRTTAGALGNIEQPRKLAERAWLDYSVRPSDGNQTAQKIARQVIGGRAAPDMQLLKHLDLEITDMQTALKTTCEETSKVFLQVVKKAPEPTRLHAFDVMGKQVEWIIPDPGVPELDQQTMLERYFEAMQHAVLAYGWSKDLRDGVIPPQPPQSQAEQEEDRVYRRVSAFAQEQYGLTPIQLYMKPDSEHWILKIASRVIDGGKKPPDVELLRIVKPDPKDLLVAFKTGREFIFHCSAQILKDVLKPPDWLKERLREITDVWTEEIEASTMLKDVAAHKQELALLAGCLKDAAECSTFRRAQMQGVWIVRPKEVKEDSPEPWEDPEAASDDEMYFGPSGK</sequence>
<feature type="region of interest" description="Disordered" evidence="1">
    <location>
        <begin position="317"/>
        <end position="345"/>
    </location>
</feature>
<keyword evidence="3" id="KW-1185">Reference proteome</keyword>
<name>A0AAJ0GA14_9PEZI</name>
<protein>
    <submittedName>
        <fullName evidence="2">Uncharacterized protein</fullName>
    </submittedName>
</protein>